<protein>
    <submittedName>
        <fullName evidence="7">Aste57867_18489 protein</fullName>
    </submittedName>
</protein>
<evidence type="ECO:0000313" key="8">
    <source>
        <dbReference type="Proteomes" id="UP000332933"/>
    </source>
</evidence>
<dbReference type="GO" id="GO:0008289">
    <property type="term" value="F:lipid binding"/>
    <property type="evidence" value="ECO:0007669"/>
    <property type="project" value="InterPro"/>
</dbReference>
<accession>A0A485LAJ9</accession>
<dbReference type="PROSITE" id="PS50178">
    <property type="entry name" value="ZF_FYVE"/>
    <property type="match status" value="1"/>
</dbReference>
<dbReference type="InterPro" id="IPR017455">
    <property type="entry name" value="Znf_FYVE-rel"/>
</dbReference>
<dbReference type="Gene3D" id="3.30.530.20">
    <property type="match status" value="1"/>
</dbReference>
<dbReference type="InterPro" id="IPR023393">
    <property type="entry name" value="START-like_dom_sf"/>
</dbReference>
<keyword evidence="2 4" id="KW-0863">Zinc-finger</keyword>
<feature type="domain" description="FYVE-type" evidence="5">
    <location>
        <begin position="262"/>
        <end position="321"/>
    </location>
</feature>
<dbReference type="OrthoDB" id="20035at2759"/>
<dbReference type="AlphaFoldDB" id="A0A485LAJ9"/>
<dbReference type="EMBL" id="CAADRA010006414">
    <property type="protein sequence ID" value="VFT95225.1"/>
    <property type="molecule type" value="Genomic_DNA"/>
</dbReference>
<evidence type="ECO:0000259" key="5">
    <source>
        <dbReference type="PROSITE" id="PS50178"/>
    </source>
</evidence>
<dbReference type="GO" id="GO:0008270">
    <property type="term" value="F:zinc ion binding"/>
    <property type="evidence" value="ECO:0007669"/>
    <property type="project" value="UniProtKB-KW"/>
</dbReference>
<dbReference type="InterPro" id="IPR000306">
    <property type="entry name" value="Znf_FYVE"/>
</dbReference>
<keyword evidence="1" id="KW-0479">Metal-binding</keyword>
<dbReference type="SUPFAM" id="SSF55961">
    <property type="entry name" value="Bet v1-like"/>
    <property type="match status" value="1"/>
</dbReference>
<evidence type="ECO:0000256" key="1">
    <source>
        <dbReference type="ARBA" id="ARBA00022723"/>
    </source>
</evidence>
<evidence type="ECO:0000256" key="3">
    <source>
        <dbReference type="ARBA" id="ARBA00022833"/>
    </source>
</evidence>
<dbReference type="SMART" id="SM00064">
    <property type="entry name" value="FYVE"/>
    <property type="match status" value="1"/>
</dbReference>
<evidence type="ECO:0000313" key="7">
    <source>
        <dbReference type="EMBL" id="VFT95225.1"/>
    </source>
</evidence>
<dbReference type="PANTHER" id="PTHR13510">
    <property type="entry name" value="FYVE-FINGER-CONTAINING RAB5 EFFECTOR PROTEIN RABENOSYN-5-RELATED"/>
    <property type="match status" value="1"/>
</dbReference>
<dbReference type="PANTHER" id="PTHR13510:SF44">
    <property type="entry name" value="RABENOSYN-5"/>
    <property type="match status" value="1"/>
</dbReference>
<evidence type="ECO:0000313" key="6">
    <source>
        <dbReference type="EMBL" id="KAF0690095.1"/>
    </source>
</evidence>
<dbReference type="InterPro" id="IPR002913">
    <property type="entry name" value="START_lipid-bd_dom"/>
</dbReference>
<reference evidence="7 8" key="1">
    <citation type="submission" date="2019-03" db="EMBL/GenBank/DDBJ databases">
        <authorList>
            <person name="Gaulin E."/>
            <person name="Dumas B."/>
        </authorList>
    </citation>
    <scope>NUCLEOTIDE SEQUENCE [LARGE SCALE GENOMIC DNA]</scope>
    <source>
        <strain evidence="7">CBS 568.67</strain>
    </source>
</reference>
<sequence>MRKTSSSPRHRKKTLSLPLRDGYFPTPLLSSREESILIQTARTHHAAFLARHHDIFHPLSGHVCHAPPASSSSVAFHAHAAIAATLDEVYVLLANLTPDAAADAVAHSPDVLDMKLLHDMAVTEETHVAMRWTALKMPPPLKPRDFCILEMHNGQINHAGHRTWALSQQSISFPRGCPDLQDVLSLVRGNVLSAGIVCTETPIHGMVELHVYADMDLHLPPWLAKPRMKRYVAALLADITTRVHEFRLAACVGAAYIPLCPKDTRSHCRCCAKAFHPLLRRKCRCRSCGDVFCWGCTQRFKFDHASQHAQRVCVPCSNHADATLTMHRSGEILALQSTRSAAAPKSPWHQKKAHEDALLLQLDTGETASAPSSSLASAVLQVDAWDSDDGR</sequence>
<proteinExistence type="predicted"/>
<organism evidence="7 8">
    <name type="scientific">Aphanomyces stellatus</name>
    <dbReference type="NCBI Taxonomy" id="120398"/>
    <lineage>
        <taxon>Eukaryota</taxon>
        <taxon>Sar</taxon>
        <taxon>Stramenopiles</taxon>
        <taxon>Oomycota</taxon>
        <taxon>Saprolegniomycetes</taxon>
        <taxon>Saprolegniales</taxon>
        <taxon>Verrucalvaceae</taxon>
        <taxon>Aphanomyces</taxon>
    </lineage>
</organism>
<dbReference type="Gene3D" id="3.30.40.10">
    <property type="entry name" value="Zinc/RING finger domain, C3HC4 (zinc finger)"/>
    <property type="match status" value="1"/>
</dbReference>
<dbReference type="EMBL" id="VJMH01006393">
    <property type="protein sequence ID" value="KAF0690095.1"/>
    <property type="molecule type" value="Genomic_DNA"/>
</dbReference>
<gene>
    <name evidence="7" type="primary">Aste57867_18489</name>
    <name evidence="6" type="ORF">As57867_018427</name>
    <name evidence="7" type="ORF">ASTE57867_18489</name>
</gene>
<dbReference type="Proteomes" id="UP000332933">
    <property type="component" value="Unassembled WGS sequence"/>
</dbReference>
<keyword evidence="8" id="KW-1185">Reference proteome</keyword>
<keyword evidence="3" id="KW-0862">Zinc</keyword>
<dbReference type="Pfam" id="PF01363">
    <property type="entry name" value="FYVE"/>
    <property type="match status" value="1"/>
</dbReference>
<dbReference type="InterPro" id="IPR013083">
    <property type="entry name" value="Znf_RING/FYVE/PHD"/>
</dbReference>
<dbReference type="InterPro" id="IPR011011">
    <property type="entry name" value="Znf_FYVE_PHD"/>
</dbReference>
<reference evidence="6" key="2">
    <citation type="submission" date="2019-06" db="EMBL/GenBank/DDBJ databases">
        <title>Genomics analysis of Aphanomyces spp. identifies a new class of oomycete effector associated with host adaptation.</title>
        <authorList>
            <person name="Gaulin E."/>
        </authorList>
    </citation>
    <scope>NUCLEOTIDE SEQUENCE</scope>
    <source>
        <strain evidence="6">CBS 578.67</strain>
    </source>
</reference>
<dbReference type="Pfam" id="PF01852">
    <property type="entry name" value="START"/>
    <property type="match status" value="1"/>
</dbReference>
<evidence type="ECO:0000256" key="2">
    <source>
        <dbReference type="ARBA" id="ARBA00022771"/>
    </source>
</evidence>
<dbReference type="InterPro" id="IPR052727">
    <property type="entry name" value="Rab4/Rab5_effector"/>
</dbReference>
<name>A0A485LAJ9_9STRA</name>
<dbReference type="SUPFAM" id="SSF57903">
    <property type="entry name" value="FYVE/PHD zinc finger"/>
    <property type="match status" value="1"/>
</dbReference>
<evidence type="ECO:0000256" key="4">
    <source>
        <dbReference type="PROSITE-ProRule" id="PRU00091"/>
    </source>
</evidence>